<evidence type="ECO:0000313" key="1">
    <source>
        <dbReference type="EMBL" id="KAL1611894.1"/>
    </source>
</evidence>
<dbReference type="Proteomes" id="UP001521785">
    <property type="component" value="Unassembled WGS sequence"/>
</dbReference>
<reference evidence="1 2" key="1">
    <citation type="submission" date="2024-02" db="EMBL/GenBank/DDBJ databases">
        <title>De novo assembly and annotation of 12 fungi associated with fruit tree decline syndrome in Ontario, Canada.</title>
        <authorList>
            <person name="Sulman M."/>
            <person name="Ellouze W."/>
            <person name="Ilyukhin E."/>
        </authorList>
    </citation>
    <scope>NUCLEOTIDE SEQUENCE [LARGE SCALE GENOMIC DNA]</scope>
    <source>
        <strain evidence="1 2">M42-189</strain>
    </source>
</reference>
<name>A0ABR3S6I6_9PLEO</name>
<accession>A0ABR3S6I6</accession>
<dbReference type="EMBL" id="JAKJXO020000001">
    <property type="protein sequence ID" value="KAL1611894.1"/>
    <property type="molecule type" value="Genomic_DNA"/>
</dbReference>
<keyword evidence="2" id="KW-1185">Reference proteome</keyword>
<sequence>MTSYTSIVKAYVPDHDSGNQINFDSFLPVLYVIHDGNRIDQAKDYLVTDSPKFNTKSYDPILIRPLGQDICIGTGLLEEFIR</sequence>
<comment type="caution">
    <text evidence="1">The sequence shown here is derived from an EMBL/GenBank/DDBJ whole genome shotgun (WGS) entry which is preliminary data.</text>
</comment>
<proteinExistence type="predicted"/>
<gene>
    <name evidence="1" type="ORF">SLS60_000116</name>
</gene>
<evidence type="ECO:0000313" key="2">
    <source>
        <dbReference type="Proteomes" id="UP001521785"/>
    </source>
</evidence>
<protein>
    <submittedName>
        <fullName evidence="1">Uncharacterized protein</fullName>
    </submittedName>
</protein>
<organism evidence="1 2">
    <name type="scientific">Paraconiothyrium brasiliense</name>
    <dbReference type="NCBI Taxonomy" id="300254"/>
    <lineage>
        <taxon>Eukaryota</taxon>
        <taxon>Fungi</taxon>
        <taxon>Dikarya</taxon>
        <taxon>Ascomycota</taxon>
        <taxon>Pezizomycotina</taxon>
        <taxon>Dothideomycetes</taxon>
        <taxon>Pleosporomycetidae</taxon>
        <taxon>Pleosporales</taxon>
        <taxon>Massarineae</taxon>
        <taxon>Didymosphaeriaceae</taxon>
        <taxon>Paraconiothyrium</taxon>
    </lineage>
</organism>